<dbReference type="Gene3D" id="3.55.50.30">
    <property type="match status" value="1"/>
</dbReference>
<organism evidence="4 5">
    <name type="scientific">Sphingobacterium humi</name>
    <dbReference type="NCBI Taxonomy" id="1796905"/>
    <lineage>
        <taxon>Bacteria</taxon>
        <taxon>Pseudomonadati</taxon>
        <taxon>Bacteroidota</taxon>
        <taxon>Sphingobacteriia</taxon>
        <taxon>Sphingobacteriales</taxon>
        <taxon>Sphingobacteriaceae</taxon>
        <taxon>Sphingobacterium</taxon>
    </lineage>
</organism>
<keyword evidence="1" id="KW-1133">Transmembrane helix</keyword>
<dbReference type="OrthoDB" id="1099963at2"/>
<dbReference type="InterPro" id="IPR032508">
    <property type="entry name" value="FecR_C"/>
</dbReference>
<evidence type="ECO:0000259" key="3">
    <source>
        <dbReference type="Pfam" id="PF16344"/>
    </source>
</evidence>
<evidence type="ECO:0000313" key="5">
    <source>
        <dbReference type="Proteomes" id="UP000435036"/>
    </source>
</evidence>
<dbReference type="PANTHER" id="PTHR30273">
    <property type="entry name" value="PERIPLASMIC SIGNAL SENSOR AND SIGMA FACTOR ACTIVATOR FECR-RELATED"/>
    <property type="match status" value="1"/>
</dbReference>
<dbReference type="Gene3D" id="2.60.120.1440">
    <property type="match status" value="1"/>
</dbReference>
<accession>A0A6N8L5J7</accession>
<protein>
    <submittedName>
        <fullName evidence="4">DUF4974 domain-containing protein</fullName>
    </submittedName>
</protein>
<evidence type="ECO:0000313" key="4">
    <source>
        <dbReference type="EMBL" id="MVZ63711.1"/>
    </source>
</evidence>
<evidence type="ECO:0000256" key="1">
    <source>
        <dbReference type="SAM" id="Phobius"/>
    </source>
</evidence>
<gene>
    <name evidence="4" type="ORF">GQF63_16920</name>
</gene>
<sequence length="379" mass="42834">MHLQRVNYLIEKLVAGSISSSEQDELFIWYKEVAEQEIVSSETEEEIQIRIFFRLIESTGYNQQLDLKSRNIKRIWYGVVAAVASMLLIGFVMLYNLKAPSEVNLQYVEHDGKPDYMPGGNRALLRMEDGEVIALSTSKTGIQMDKGLRYTDGDGLGASIALQPDQVQQLQLIIPRGGIYQVILSDGSKVWLNANSTLTYPSQFVGAERTVSLEGEAYFEISKNGKPFIVKTAQQDINVLGTKFNVSSYSNRNEERITLVEGSIQVKSAFGAYLLHPNQELITDAHKSIQQDTDAEDAIAWKSGIFLFDNMKLADVLLRLADWYNVDFEFKEERLKSELIFALVKRSDQISVVLQKIADTDVAAFDIQKTKIIVRKKRN</sequence>
<keyword evidence="1" id="KW-0472">Membrane</keyword>
<feature type="transmembrane region" description="Helical" evidence="1">
    <location>
        <begin position="75"/>
        <end position="95"/>
    </location>
</feature>
<dbReference type="Pfam" id="PF16344">
    <property type="entry name" value="FecR_C"/>
    <property type="match status" value="1"/>
</dbReference>
<feature type="domain" description="Protein FecR C-terminal" evidence="3">
    <location>
        <begin position="306"/>
        <end position="374"/>
    </location>
</feature>
<dbReference type="EMBL" id="WSQA01000015">
    <property type="protein sequence ID" value="MVZ63711.1"/>
    <property type="molecule type" value="Genomic_DNA"/>
</dbReference>
<evidence type="ECO:0000259" key="2">
    <source>
        <dbReference type="Pfam" id="PF04773"/>
    </source>
</evidence>
<dbReference type="GO" id="GO:0016989">
    <property type="term" value="F:sigma factor antagonist activity"/>
    <property type="evidence" value="ECO:0007669"/>
    <property type="project" value="TreeGrafter"/>
</dbReference>
<dbReference type="Pfam" id="PF04773">
    <property type="entry name" value="FecR"/>
    <property type="match status" value="1"/>
</dbReference>
<dbReference type="PANTHER" id="PTHR30273:SF2">
    <property type="entry name" value="PROTEIN FECR"/>
    <property type="match status" value="1"/>
</dbReference>
<name>A0A6N8L5J7_9SPHI</name>
<dbReference type="InterPro" id="IPR012373">
    <property type="entry name" value="Ferrdict_sens_TM"/>
</dbReference>
<comment type="caution">
    <text evidence="4">The sequence shown here is derived from an EMBL/GenBank/DDBJ whole genome shotgun (WGS) entry which is preliminary data.</text>
</comment>
<reference evidence="4 5" key="1">
    <citation type="submission" date="2019-12" db="EMBL/GenBank/DDBJ databases">
        <authorList>
            <person name="Dong K."/>
        </authorList>
    </citation>
    <scope>NUCLEOTIDE SEQUENCE [LARGE SCALE GENOMIC DNA]</scope>
    <source>
        <strain evidence="4 5">JCM 31225</strain>
    </source>
</reference>
<dbReference type="InterPro" id="IPR006860">
    <property type="entry name" value="FecR"/>
</dbReference>
<dbReference type="RefSeq" id="WP_160370429.1">
    <property type="nucleotide sequence ID" value="NZ_WSQA01000015.1"/>
</dbReference>
<dbReference type="Proteomes" id="UP000435036">
    <property type="component" value="Unassembled WGS sequence"/>
</dbReference>
<keyword evidence="1" id="KW-0812">Transmembrane</keyword>
<keyword evidence="5" id="KW-1185">Reference proteome</keyword>
<proteinExistence type="predicted"/>
<dbReference type="AlphaFoldDB" id="A0A6N8L5J7"/>
<feature type="domain" description="FecR protein" evidence="2">
    <location>
        <begin position="176"/>
        <end position="264"/>
    </location>
</feature>